<gene>
    <name evidence="4" type="ORF">Bpfe_001074</name>
</gene>
<sequence length="315" mass="36199">MNKSSKTVFLFSHVCLRLLLVSEIQVAIAENDVNVTCQEGWTKLHRGCYKFVKEETTWTDAVEKCQSDNAELSALLSESEKDDVQQYFISNDEIKDKRWWVGLTREKNTGSNWIWTDKDLTQIDTKITPWFQNSQSTKPGELSATIELNSGRLVLRSDFRDDQEVIYPFICEFHKVSQRVSYATTTFQPPDLKEAIQTSDEPDNEPSYVQRDYATPAPQEPAVTPQTVTESSPCAVDSDNTDYGRVIRRLHSADDPLYKQYLQSEINANVAKMAYYARVAGLYEAALQQQNQYYESSREKLRLEIDRLNQPLTCT</sequence>
<dbReference type="Pfam" id="PF00059">
    <property type="entry name" value="Lectin_C"/>
    <property type="match status" value="1"/>
</dbReference>
<dbReference type="AlphaFoldDB" id="A0AAD8CBR5"/>
<dbReference type="SMART" id="SM00034">
    <property type="entry name" value="CLECT"/>
    <property type="match status" value="1"/>
</dbReference>
<evidence type="ECO:0000313" key="5">
    <source>
        <dbReference type="Proteomes" id="UP001233172"/>
    </source>
</evidence>
<proteinExistence type="predicted"/>
<feature type="signal peptide" evidence="2">
    <location>
        <begin position="1"/>
        <end position="29"/>
    </location>
</feature>
<comment type="caution">
    <text evidence="4">The sequence shown here is derived from an EMBL/GenBank/DDBJ whole genome shotgun (WGS) entry which is preliminary data.</text>
</comment>
<dbReference type="SUPFAM" id="SSF56436">
    <property type="entry name" value="C-type lectin-like"/>
    <property type="match status" value="1"/>
</dbReference>
<dbReference type="Gene3D" id="3.10.100.10">
    <property type="entry name" value="Mannose-Binding Protein A, subunit A"/>
    <property type="match status" value="1"/>
</dbReference>
<dbReference type="InterPro" id="IPR016186">
    <property type="entry name" value="C-type_lectin-like/link_sf"/>
</dbReference>
<reference evidence="4" key="1">
    <citation type="journal article" date="2023" name="PLoS Negl. Trop. Dis.">
        <title>A genome sequence for Biomphalaria pfeifferi, the major vector snail for the human-infecting parasite Schistosoma mansoni.</title>
        <authorList>
            <person name="Bu L."/>
            <person name="Lu L."/>
            <person name="Laidemitt M.R."/>
            <person name="Zhang S.M."/>
            <person name="Mutuku M."/>
            <person name="Mkoji G."/>
            <person name="Steinauer M."/>
            <person name="Loker E.S."/>
        </authorList>
    </citation>
    <scope>NUCLEOTIDE SEQUENCE</scope>
    <source>
        <strain evidence="4">KasaAsao</strain>
    </source>
</reference>
<feature type="domain" description="C-type lectin" evidence="3">
    <location>
        <begin position="44"/>
        <end position="172"/>
    </location>
</feature>
<evidence type="ECO:0000313" key="4">
    <source>
        <dbReference type="EMBL" id="KAK0069897.1"/>
    </source>
</evidence>
<feature type="chain" id="PRO_5042186009" evidence="2">
    <location>
        <begin position="30"/>
        <end position="315"/>
    </location>
</feature>
<dbReference type="PROSITE" id="PS50041">
    <property type="entry name" value="C_TYPE_LECTIN_2"/>
    <property type="match status" value="1"/>
</dbReference>
<reference evidence="4" key="2">
    <citation type="submission" date="2023-04" db="EMBL/GenBank/DDBJ databases">
        <authorList>
            <person name="Bu L."/>
            <person name="Lu L."/>
            <person name="Laidemitt M.R."/>
            <person name="Zhang S.M."/>
            <person name="Mutuku M."/>
            <person name="Mkoji G."/>
            <person name="Steinauer M."/>
            <person name="Loker E.S."/>
        </authorList>
    </citation>
    <scope>NUCLEOTIDE SEQUENCE</scope>
    <source>
        <strain evidence="4">KasaAsao</strain>
        <tissue evidence="4">Whole Snail</tissue>
    </source>
</reference>
<dbReference type="PANTHER" id="PTHR45710">
    <property type="entry name" value="C-TYPE LECTIN DOMAIN-CONTAINING PROTEIN 180"/>
    <property type="match status" value="1"/>
</dbReference>
<dbReference type="InterPro" id="IPR050828">
    <property type="entry name" value="C-type_lectin/matrix_domain"/>
</dbReference>
<organism evidence="4 5">
    <name type="scientific">Biomphalaria pfeifferi</name>
    <name type="common">Bloodfluke planorb</name>
    <name type="synonym">Freshwater snail</name>
    <dbReference type="NCBI Taxonomy" id="112525"/>
    <lineage>
        <taxon>Eukaryota</taxon>
        <taxon>Metazoa</taxon>
        <taxon>Spiralia</taxon>
        <taxon>Lophotrochozoa</taxon>
        <taxon>Mollusca</taxon>
        <taxon>Gastropoda</taxon>
        <taxon>Heterobranchia</taxon>
        <taxon>Euthyneura</taxon>
        <taxon>Panpulmonata</taxon>
        <taxon>Hygrophila</taxon>
        <taxon>Lymnaeoidea</taxon>
        <taxon>Planorbidae</taxon>
        <taxon>Biomphalaria</taxon>
    </lineage>
</organism>
<dbReference type="CDD" id="cd00037">
    <property type="entry name" value="CLECT"/>
    <property type="match status" value="1"/>
</dbReference>
<dbReference type="EMBL" id="JASAOG010000002">
    <property type="protein sequence ID" value="KAK0069897.1"/>
    <property type="molecule type" value="Genomic_DNA"/>
</dbReference>
<accession>A0AAD8CBR5</accession>
<evidence type="ECO:0000256" key="2">
    <source>
        <dbReference type="SAM" id="SignalP"/>
    </source>
</evidence>
<name>A0AAD8CBR5_BIOPF</name>
<feature type="region of interest" description="Disordered" evidence="1">
    <location>
        <begin position="216"/>
        <end position="235"/>
    </location>
</feature>
<dbReference type="InterPro" id="IPR016187">
    <property type="entry name" value="CTDL_fold"/>
</dbReference>
<keyword evidence="2" id="KW-0732">Signal</keyword>
<dbReference type="Proteomes" id="UP001233172">
    <property type="component" value="Unassembled WGS sequence"/>
</dbReference>
<evidence type="ECO:0000259" key="3">
    <source>
        <dbReference type="PROSITE" id="PS50041"/>
    </source>
</evidence>
<dbReference type="PANTHER" id="PTHR45710:SF26">
    <property type="entry name" value="RH26557P"/>
    <property type="match status" value="1"/>
</dbReference>
<protein>
    <submittedName>
        <fullName evidence="4">Killer cell lectin-like receptor subfamily F member 1</fullName>
    </submittedName>
</protein>
<dbReference type="InterPro" id="IPR001304">
    <property type="entry name" value="C-type_lectin-like"/>
</dbReference>
<keyword evidence="5" id="KW-1185">Reference proteome</keyword>
<keyword evidence="4" id="KW-0675">Receptor</keyword>
<evidence type="ECO:0000256" key="1">
    <source>
        <dbReference type="SAM" id="MobiDB-lite"/>
    </source>
</evidence>